<dbReference type="Proteomes" id="UP000478052">
    <property type="component" value="Unassembled WGS sequence"/>
</dbReference>
<dbReference type="Gene3D" id="1.25.50.20">
    <property type="match status" value="2"/>
</dbReference>
<name>A0A6G0X583_APHCR</name>
<dbReference type="Pfam" id="PF01433">
    <property type="entry name" value="Peptidase_M1"/>
    <property type="match status" value="1"/>
</dbReference>
<dbReference type="PANTHER" id="PTHR11533">
    <property type="entry name" value="PROTEASE M1 ZINC METALLOPROTEASE"/>
    <property type="match status" value="1"/>
</dbReference>
<dbReference type="InterPro" id="IPR027268">
    <property type="entry name" value="Peptidase_M4/M1_CTD_sf"/>
</dbReference>
<dbReference type="InterPro" id="IPR050344">
    <property type="entry name" value="Peptidase_M1_aminopeptidases"/>
</dbReference>
<evidence type="ECO:0000256" key="2">
    <source>
        <dbReference type="SAM" id="Phobius"/>
    </source>
</evidence>
<dbReference type="Pfam" id="PF11838">
    <property type="entry name" value="ERAP1_C"/>
    <property type="match status" value="2"/>
</dbReference>
<feature type="domain" description="ERAP1-like C-terminal" evidence="4">
    <location>
        <begin position="627"/>
        <end position="920"/>
    </location>
</feature>
<keyword evidence="6" id="KW-1185">Reference proteome</keyword>
<keyword evidence="2" id="KW-0812">Transmembrane</keyword>
<evidence type="ECO:0008006" key="7">
    <source>
        <dbReference type="Google" id="ProtNLM"/>
    </source>
</evidence>
<dbReference type="GO" id="GO:0043171">
    <property type="term" value="P:peptide catabolic process"/>
    <property type="evidence" value="ECO:0007669"/>
    <property type="project" value="TreeGrafter"/>
</dbReference>
<evidence type="ECO:0000313" key="5">
    <source>
        <dbReference type="EMBL" id="KAF0735047.1"/>
    </source>
</evidence>
<dbReference type="AlphaFoldDB" id="A0A6G0X583"/>
<organism evidence="5 6">
    <name type="scientific">Aphis craccivora</name>
    <name type="common">Cowpea aphid</name>
    <dbReference type="NCBI Taxonomy" id="307492"/>
    <lineage>
        <taxon>Eukaryota</taxon>
        <taxon>Metazoa</taxon>
        <taxon>Ecdysozoa</taxon>
        <taxon>Arthropoda</taxon>
        <taxon>Hexapoda</taxon>
        <taxon>Insecta</taxon>
        <taxon>Pterygota</taxon>
        <taxon>Neoptera</taxon>
        <taxon>Paraneoptera</taxon>
        <taxon>Hemiptera</taxon>
        <taxon>Sternorrhyncha</taxon>
        <taxon>Aphidomorpha</taxon>
        <taxon>Aphidoidea</taxon>
        <taxon>Aphididae</taxon>
        <taxon>Aphidini</taxon>
        <taxon>Aphis</taxon>
        <taxon>Aphis</taxon>
    </lineage>
</organism>
<evidence type="ECO:0000259" key="4">
    <source>
        <dbReference type="Pfam" id="PF11838"/>
    </source>
</evidence>
<dbReference type="SUPFAM" id="SSF55486">
    <property type="entry name" value="Metalloproteases ('zincins'), catalytic domain"/>
    <property type="match status" value="2"/>
</dbReference>
<keyword evidence="2" id="KW-1133">Transmembrane helix</keyword>
<feature type="transmembrane region" description="Helical" evidence="2">
    <location>
        <begin position="919"/>
        <end position="942"/>
    </location>
</feature>
<evidence type="ECO:0000256" key="1">
    <source>
        <dbReference type="ARBA" id="ARBA00010136"/>
    </source>
</evidence>
<feature type="non-terminal residue" evidence="5">
    <location>
        <position position="1"/>
    </location>
</feature>
<dbReference type="GO" id="GO:0005615">
    <property type="term" value="C:extracellular space"/>
    <property type="evidence" value="ECO:0007669"/>
    <property type="project" value="TreeGrafter"/>
</dbReference>
<dbReference type="GO" id="GO:0070006">
    <property type="term" value="F:metalloaminopeptidase activity"/>
    <property type="evidence" value="ECO:0007669"/>
    <property type="project" value="TreeGrafter"/>
</dbReference>
<dbReference type="GO" id="GO:0042277">
    <property type="term" value="F:peptide binding"/>
    <property type="evidence" value="ECO:0007669"/>
    <property type="project" value="TreeGrafter"/>
</dbReference>
<dbReference type="InterPro" id="IPR024571">
    <property type="entry name" value="ERAP1-like_C_dom"/>
</dbReference>
<dbReference type="Gene3D" id="2.60.40.1910">
    <property type="match status" value="2"/>
</dbReference>
<sequence>LEHFFIAENQRPAMDLDQNLQIQPLNAPVIGPEDVDFNSADRFSKQKASAVMRMLNDWVGDDAFKKAINAYLTHNQYSSAKPEQLWNAFDNTLFDMTKSGLNGNSVRTVMNTWTERAGYPLVNVKKKDKSLVLTQQRFLSGFTDSNDTTKWFIRLSYTTNKEKNFDTKTAPTVWLDPSVNETIIPIDDDVEWYIFNIQSTGGLLFFAFVFALGYYRVNYTEDNWLSLIKQLNDSPKDIHVLNRAQLIDDSFSLAKVGLLNYTIPMSISEYLKMEDDIIPWYSVMKNFDYVLNRLRRCRNAYFNVKWFIIKLAYHTLGKIEDLVAQERPQRHTVIAWNALSTWVCKLHDYACGIRQSCHYFKRWQNGEEISADIKDVAFCGALLPHSYNLKTFDKLLTLYNTTKSYSERESVINALPCANHFFIAENQRPAMDLDQNLQIQPLNAPVIGPEDVDFNSADRFSKQKASAVMRMLNDWVGDDAFKKAINAYLTHNHSAKPEQLWNAFDNTLFDMTKSGLNGNSVRTVMNTWTERAGYPLVNVKKKDKSLVLTQQRFLSGFTDSNDTTKWFIRLSYTTNKEKNFDTKTAPTVWLDPSVNETIIPIDDDVEWYIFNIQSTGGLLFFAFVFALGYYRVNYTEDNWLSLIKQLNDSPKDIHVLNRAQLIDDSFSLAKVGLLNYTIPMSISEYLKMEDDIIPWYSAMKSFDYIVNRMKRYRNTYMDVTYFIIKLAFGALQKLNDLVAQKSANRPTTIAWNALSTWMCKLQEYACGYQPASQYFQRWQNGEEISADIKDVAFCVGLRPSYYNPETLDKLLTIYNTTKSYSERESVIKALPCADVQTLFTYLTLILENKCPIEPSDYDDFFNALSSTSNGITAMNDFLGKHFADIVNNVKDGKNIAKTMFSILASKVSTDSEMENVTRFLYYFILIYILFFTIVKLWLFQLIPSLKIYSRKYILLSNITISCV</sequence>
<dbReference type="Gene3D" id="1.10.390.10">
    <property type="entry name" value="Neutral Protease Domain 2"/>
    <property type="match status" value="1"/>
</dbReference>
<feature type="domain" description="ERAP1-like C-terminal" evidence="4">
    <location>
        <begin position="212"/>
        <end position="419"/>
    </location>
</feature>
<dbReference type="GO" id="GO:0005737">
    <property type="term" value="C:cytoplasm"/>
    <property type="evidence" value="ECO:0007669"/>
    <property type="project" value="TreeGrafter"/>
</dbReference>
<proteinExistence type="inferred from homology"/>
<dbReference type="GO" id="GO:0006508">
    <property type="term" value="P:proteolysis"/>
    <property type="evidence" value="ECO:0007669"/>
    <property type="project" value="TreeGrafter"/>
</dbReference>
<dbReference type="GO" id="GO:0016020">
    <property type="term" value="C:membrane"/>
    <property type="evidence" value="ECO:0007669"/>
    <property type="project" value="TreeGrafter"/>
</dbReference>
<dbReference type="InterPro" id="IPR014782">
    <property type="entry name" value="Peptidase_M1_dom"/>
</dbReference>
<keyword evidence="2" id="KW-0472">Membrane</keyword>
<reference evidence="5 6" key="1">
    <citation type="submission" date="2019-08" db="EMBL/GenBank/DDBJ databases">
        <title>Whole genome of Aphis craccivora.</title>
        <authorList>
            <person name="Voronova N.V."/>
            <person name="Shulinski R.S."/>
            <person name="Bandarenka Y.V."/>
            <person name="Zhorov D.G."/>
            <person name="Warner D."/>
        </authorList>
    </citation>
    <scope>NUCLEOTIDE SEQUENCE [LARGE SCALE GENOMIC DNA]</scope>
    <source>
        <strain evidence="5">180601</strain>
        <tissue evidence="5">Whole Body</tissue>
    </source>
</reference>
<dbReference type="EMBL" id="VUJU01008129">
    <property type="protein sequence ID" value="KAF0735047.1"/>
    <property type="molecule type" value="Genomic_DNA"/>
</dbReference>
<comment type="similarity">
    <text evidence="1">Belongs to the peptidase M1 family.</text>
</comment>
<feature type="domain" description="Peptidase M1 membrane alanine aminopeptidase" evidence="3">
    <location>
        <begin position="6"/>
        <end position="113"/>
    </location>
</feature>
<gene>
    <name evidence="5" type="ORF">FWK35_00026725</name>
</gene>
<dbReference type="GO" id="GO:0008270">
    <property type="term" value="F:zinc ion binding"/>
    <property type="evidence" value="ECO:0007669"/>
    <property type="project" value="InterPro"/>
</dbReference>
<protein>
    <recommendedName>
        <fullName evidence="7">Aminopeptidase N-like</fullName>
    </recommendedName>
</protein>
<evidence type="ECO:0000313" key="6">
    <source>
        <dbReference type="Proteomes" id="UP000478052"/>
    </source>
</evidence>
<dbReference type="OrthoDB" id="6622017at2759"/>
<accession>A0A6G0X583</accession>
<comment type="caution">
    <text evidence="5">The sequence shown here is derived from an EMBL/GenBank/DDBJ whole genome shotgun (WGS) entry which is preliminary data.</text>
</comment>
<feature type="transmembrane region" description="Helical" evidence="2">
    <location>
        <begin position="608"/>
        <end position="630"/>
    </location>
</feature>
<evidence type="ECO:0000259" key="3">
    <source>
        <dbReference type="Pfam" id="PF01433"/>
    </source>
</evidence>
<dbReference type="PANTHER" id="PTHR11533:SF301">
    <property type="entry name" value="AMINOPEPTIDASE"/>
    <property type="match status" value="1"/>
</dbReference>